<reference evidence="1 2" key="1">
    <citation type="submission" date="2015-06" db="EMBL/GenBank/DDBJ databases">
        <title>Draft genome sequence of beer spoilage bacterium Megasphaera cerevisiae type strain 20462.</title>
        <authorList>
            <person name="Kutumbaka K."/>
            <person name="Pasmowitz J."/>
            <person name="Mategko J."/>
            <person name="Reyes D."/>
            <person name="Friedrich A."/>
            <person name="Han S."/>
            <person name="Martens-Habbena W."/>
            <person name="Neal-McKinney J."/>
            <person name="Janagama H.K."/>
            <person name="Nadala C."/>
            <person name="Samadpour M."/>
        </authorList>
    </citation>
    <scope>NUCLEOTIDE SEQUENCE [LARGE SCALE GENOMIC DNA]</scope>
    <source>
        <strain evidence="1 2">DSM 20462</strain>
    </source>
</reference>
<name>A0A0J6WZ56_9FIRM</name>
<evidence type="ECO:0000313" key="1">
    <source>
        <dbReference type="EMBL" id="KMO87157.1"/>
    </source>
</evidence>
<accession>A0A0J6WZ56</accession>
<keyword evidence="2" id="KW-1185">Reference proteome</keyword>
<dbReference type="EMBL" id="LEKT01000008">
    <property type="protein sequence ID" value="KMO87157.1"/>
    <property type="molecule type" value="Genomic_DNA"/>
</dbReference>
<dbReference type="InParanoid" id="A0A0J6WZ56"/>
<comment type="caution">
    <text evidence="1">The sequence shown here is derived from an EMBL/GenBank/DDBJ whole genome shotgun (WGS) entry which is preliminary data.</text>
</comment>
<dbReference type="AlphaFoldDB" id="A0A0J6WZ56"/>
<gene>
    <name evidence="1" type="ORF">AB840_03740</name>
</gene>
<dbReference type="Proteomes" id="UP000036503">
    <property type="component" value="Unassembled WGS sequence"/>
</dbReference>
<dbReference type="RefSeq" id="WP_048513498.1">
    <property type="nucleotide sequence ID" value="NZ_FUXD01000008.1"/>
</dbReference>
<protein>
    <recommendedName>
        <fullName evidence="3">BppU N-terminal domain-containing protein</fullName>
    </recommendedName>
</protein>
<dbReference type="PATRIC" id="fig|1122219.3.peg.3043"/>
<evidence type="ECO:0000313" key="2">
    <source>
        <dbReference type="Proteomes" id="UP000036503"/>
    </source>
</evidence>
<organism evidence="1 2">
    <name type="scientific">Megasphaera cerevisiae DSM 20462</name>
    <dbReference type="NCBI Taxonomy" id="1122219"/>
    <lineage>
        <taxon>Bacteria</taxon>
        <taxon>Bacillati</taxon>
        <taxon>Bacillota</taxon>
        <taxon>Negativicutes</taxon>
        <taxon>Veillonellales</taxon>
        <taxon>Veillonellaceae</taxon>
        <taxon>Megasphaera</taxon>
    </lineage>
</organism>
<proteinExistence type="predicted"/>
<sequence>MTCLKQITLKQGATLANSFSIQDGSTPITGIANQLKAQVRDSAGALLSTLVIAETATAGTYTMVSPDSTENWPLAGAYLDFKYTTTDGIIISSETLFIRMVREVTQ</sequence>
<evidence type="ECO:0008006" key="3">
    <source>
        <dbReference type="Google" id="ProtNLM"/>
    </source>
</evidence>